<keyword evidence="2" id="KW-0424">Laminin EGF-like domain</keyword>
<dbReference type="SUPFAM" id="SSF53474">
    <property type="entry name" value="alpha/beta-Hydrolases"/>
    <property type="match status" value="1"/>
</dbReference>
<dbReference type="InterPro" id="IPR029058">
    <property type="entry name" value="AB_hydrolase_fold"/>
</dbReference>
<proteinExistence type="predicted"/>
<feature type="compositionally biased region" description="Acidic residues" evidence="3">
    <location>
        <begin position="58"/>
        <end position="71"/>
    </location>
</feature>
<evidence type="ECO:0000256" key="2">
    <source>
        <dbReference type="ARBA" id="ARBA00023292"/>
    </source>
</evidence>
<dbReference type="InterPro" id="IPR041577">
    <property type="entry name" value="RT_RNaseH_2"/>
</dbReference>
<dbReference type="SMART" id="SM00136">
    <property type="entry name" value="LamNT"/>
    <property type="match status" value="1"/>
</dbReference>
<evidence type="ECO:0000256" key="1">
    <source>
        <dbReference type="ARBA" id="ARBA00023157"/>
    </source>
</evidence>
<feature type="region of interest" description="Disordered" evidence="3">
    <location>
        <begin position="1"/>
        <end position="123"/>
    </location>
</feature>
<dbReference type="GO" id="GO:0070831">
    <property type="term" value="P:basement membrane assembly"/>
    <property type="evidence" value="ECO:0007669"/>
    <property type="project" value="TreeGrafter"/>
</dbReference>
<organism evidence="5 6">
    <name type="scientific">Trichogramma brassicae</name>
    <dbReference type="NCBI Taxonomy" id="86971"/>
    <lineage>
        <taxon>Eukaryota</taxon>
        <taxon>Metazoa</taxon>
        <taxon>Ecdysozoa</taxon>
        <taxon>Arthropoda</taxon>
        <taxon>Hexapoda</taxon>
        <taxon>Insecta</taxon>
        <taxon>Pterygota</taxon>
        <taxon>Neoptera</taxon>
        <taxon>Endopterygota</taxon>
        <taxon>Hymenoptera</taxon>
        <taxon>Apocrita</taxon>
        <taxon>Proctotrupomorpha</taxon>
        <taxon>Chalcidoidea</taxon>
        <taxon>Trichogrammatidae</taxon>
        <taxon>Trichogramma</taxon>
    </lineage>
</organism>
<dbReference type="CDD" id="cd00055">
    <property type="entry name" value="EGF_Lam"/>
    <property type="match status" value="1"/>
</dbReference>
<dbReference type="GO" id="GO:0034446">
    <property type="term" value="P:substrate adhesion-dependent cell spreading"/>
    <property type="evidence" value="ECO:0007669"/>
    <property type="project" value="TreeGrafter"/>
</dbReference>
<dbReference type="SUPFAM" id="SSF56672">
    <property type="entry name" value="DNA/RNA polymerases"/>
    <property type="match status" value="1"/>
</dbReference>
<dbReference type="PANTHER" id="PTHR10574:SF375">
    <property type="entry name" value="LAMININ SUBUNIT BETA-1"/>
    <property type="match status" value="1"/>
</dbReference>
<evidence type="ECO:0000259" key="4">
    <source>
        <dbReference type="SMART" id="SM00136"/>
    </source>
</evidence>
<sequence>MDAASCDLCSTGSLRSNVPDAGSGATENSVNDCDGADDGDDNDDNGGNSSVASRSDDGAMDVDVLGDEETSEAGSSAADSGRCESANAEDEDVQATAHLEQPPPRNNEHQNAGAPASPDPAVNRGFAVDRLPVQADVNAWLCRVELQQQAPIVMPEQVMEWRVGRNHLDRMVLLRQPNPRFLEGEHALGQPEDLLQRERELLVYMFDGFRPNFALIEACDHALLWAFVLPTGAWRGICCFEYVCDYPRLREVVINKTGLKGTAREQCAVCPGCHLPTWRVVGARHCDMCTRIIILNQDAILSRSILESSPPDTVASYWDVQFQTRGHPRITLASYRYNRTTPPSSDASDRPLSISLASCSPRSLPFAPSIPPFKRSRSSPEIDTRSLRQRRGGVYAQRVAPLNQCMPADKRVAQKKPEMLTTAKASKIKRTNSKPKAPIPPKSNKMNIQVSVPLPINSLSSPLEVPCNFRAAPATTTGTSTTSTYSTAKLTATRTTTDAFPSISSFVLPTSTPTPQIIKQSAQTVDSAQWLPLIDLFDQRLELKFMPLVRDIANRQQKLETKIQSMCADHENKLSTMSARIQDLGETIAAVGQGNAVEPRCEDEDTFEVRYEGLPLSAPVDLGTVSALLAALDQSRLLPHVVRVRDWLPQVPSSSSEGAAVARRAIVVRFSCSSWKDEAITAALRAASVPMAVLFDGVTDGPNSFTGPIGKALKDCQDKPVADFRAIDCQLPDVETSDLSQDQKYMLKMAKSIKAGHCTEDLLNSEPGNLNHAQNLELLIDFKHMCYFCDNFDFYEILWQSCQPRDLSEKNFNKILSDDSERSSAVGTTIISITTITAITIGMGQIIADAPVIVAIMITMAWKDNMEMTIEREHPVADPNLKYIVTSNASQTAIGGYLAQMKGKIELPIGYVSRALTDVEQSYLRCTNIQFRCFGTARVNRENRDELIEIDPHAPSCPLNLDAIEDARFKEALRHAVETDRRPLREIYDTIALLSIFTPDISGSVVCSTAVKLFYSSVDQHTSVGNYWNDPHHQKLYYKYSQFLPFVNNEKITTNTSTFKEGLTKLQRMVLIGGPDNGIITPWQSSQFGYYNVNETVGEMRDRDEYQNDLIGLKTLDKNKKLILHTVPGIPHFMWRKNMSIPIDVRSSRRYRSLLLGGRPKQRRERRVWFCDVEGATCIRSWTSRYACHPRSGNLLVGRKDRLSASSTCGQSGPVTYYIHSSAGPRDGHVCDKSSSRTQHEIDNIVSDGYMNKSIRHLQIIVAPRVDFLSRGSRAHASPMIQLRSFIFLDLIVIAGGNRRAGSRTALPADLSLHGGNIDETYAHMQITNLRVNLSEFPPELESDKKPDGAYYAISEMIVRGLCSCHGHSSHCLGSEMDLDMVGSTCICEHNNVVKYCEQCKSQYRDAPWRRAQGYKTNACQVCRCNGHSRQCRFDARLYEKTGCGGVCEN</sequence>
<feature type="compositionally biased region" description="Acidic residues" evidence="3">
    <location>
        <begin position="34"/>
        <end position="44"/>
    </location>
</feature>
<dbReference type="Pfam" id="PF02089">
    <property type="entry name" value="Palm_thioest"/>
    <property type="match status" value="1"/>
</dbReference>
<dbReference type="Pfam" id="PF17919">
    <property type="entry name" value="RT_RNaseH_2"/>
    <property type="match status" value="1"/>
</dbReference>
<dbReference type="GO" id="GO:0043256">
    <property type="term" value="C:laminin complex"/>
    <property type="evidence" value="ECO:0007669"/>
    <property type="project" value="TreeGrafter"/>
</dbReference>
<dbReference type="InterPro" id="IPR050440">
    <property type="entry name" value="Laminin/Netrin_ECM"/>
</dbReference>
<name>A0A6H5ILA5_9HYME</name>
<dbReference type="InterPro" id="IPR008211">
    <property type="entry name" value="Laminin_N"/>
</dbReference>
<dbReference type="GO" id="GO:0007411">
    <property type="term" value="P:axon guidance"/>
    <property type="evidence" value="ECO:0007669"/>
    <property type="project" value="TreeGrafter"/>
</dbReference>
<evidence type="ECO:0000313" key="5">
    <source>
        <dbReference type="EMBL" id="CAB0039029.1"/>
    </source>
</evidence>
<reference evidence="5 6" key="1">
    <citation type="submission" date="2020-02" db="EMBL/GenBank/DDBJ databases">
        <authorList>
            <person name="Ferguson B K."/>
        </authorList>
    </citation>
    <scope>NUCLEOTIDE SEQUENCE [LARGE SCALE GENOMIC DNA]</scope>
</reference>
<protein>
    <recommendedName>
        <fullName evidence="4">Laminin N-terminal domain-containing protein</fullName>
    </recommendedName>
</protein>
<dbReference type="Pfam" id="PF00055">
    <property type="entry name" value="Laminin_N"/>
    <property type="match status" value="1"/>
</dbReference>
<feature type="region of interest" description="Disordered" evidence="3">
    <location>
        <begin position="424"/>
        <end position="446"/>
    </location>
</feature>
<dbReference type="GO" id="GO:0009888">
    <property type="term" value="P:tissue development"/>
    <property type="evidence" value="ECO:0007669"/>
    <property type="project" value="TreeGrafter"/>
</dbReference>
<dbReference type="Gene3D" id="3.40.50.1820">
    <property type="entry name" value="alpha/beta hydrolase"/>
    <property type="match status" value="1"/>
</dbReference>
<accession>A0A6H5ILA5</accession>
<keyword evidence="6" id="KW-1185">Reference proteome</keyword>
<dbReference type="OrthoDB" id="7986506at2759"/>
<dbReference type="GO" id="GO:0016477">
    <property type="term" value="P:cell migration"/>
    <property type="evidence" value="ECO:0007669"/>
    <property type="project" value="TreeGrafter"/>
</dbReference>
<keyword evidence="1" id="KW-1015">Disulfide bond</keyword>
<dbReference type="Gene3D" id="2.10.25.10">
    <property type="entry name" value="Laminin"/>
    <property type="match status" value="1"/>
</dbReference>
<dbReference type="InterPro" id="IPR002049">
    <property type="entry name" value="LE_dom"/>
</dbReference>
<feature type="domain" description="Laminin N-terminal" evidence="4">
    <location>
        <begin position="1182"/>
        <end position="1361"/>
    </location>
</feature>
<dbReference type="PANTHER" id="PTHR10574">
    <property type="entry name" value="NETRIN/LAMININ-RELATED"/>
    <property type="match status" value="1"/>
</dbReference>
<evidence type="ECO:0000256" key="3">
    <source>
        <dbReference type="SAM" id="MobiDB-lite"/>
    </source>
</evidence>
<dbReference type="Gene3D" id="2.60.120.260">
    <property type="entry name" value="Galactose-binding domain-like"/>
    <property type="match status" value="2"/>
</dbReference>
<dbReference type="Proteomes" id="UP000479190">
    <property type="component" value="Unassembled WGS sequence"/>
</dbReference>
<dbReference type="InterPro" id="IPR043502">
    <property type="entry name" value="DNA/RNA_pol_sf"/>
</dbReference>
<dbReference type="GO" id="GO:0071897">
    <property type="term" value="P:DNA biosynthetic process"/>
    <property type="evidence" value="ECO:0007669"/>
    <property type="project" value="UniProtKB-ARBA"/>
</dbReference>
<dbReference type="GO" id="GO:0009887">
    <property type="term" value="P:animal organ morphogenesis"/>
    <property type="evidence" value="ECO:0007669"/>
    <property type="project" value="TreeGrafter"/>
</dbReference>
<feature type="region of interest" description="Disordered" evidence="3">
    <location>
        <begin position="367"/>
        <end position="388"/>
    </location>
</feature>
<evidence type="ECO:0000313" key="6">
    <source>
        <dbReference type="Proteomes" id="UP000479190"/>
    </source>
</evidence>
<gene>
    <name evidence="5" type="ORF">TBRA_LOCUS10791</name>
</gene>
<dbReference type="EMBL" id="CADCXV010000933">
    <property type="protein sequence ID" value="CAB0039029.1"/>
    <property type="molecule type" value="Genomic_DNA"/>
</dbReference>